<dbReference type="Proteomes" id="UP000236291">
    <property type="component" value="Unassembled WGS sequence"/>
</dbReference>
<reference evidence="1 2" key="1">
    <citation type="journal article" date="2014" name="Am. J. Bot.">
        <title>Genome assembly and annotation for red clover (Trifolium pratense; Fabaceae).</title>
        <authorList>
            <person name="Istvanek J."/>
            <person name="Jaros M."/>
            <person name="Krenek A."/>
            <person name="Repkova J."/>
        </authorList>
    </citation>
    <scope>NUCLEOTIDE SEQUENCE [LARGE SCALE GENOMIC DNA]</scope>
    <source>
        <strain evidence="2">cv. Tatra</strain>
        <tissue evidence="1">Young leaves</tissue>
    </source>
</reference>
<comment type="caution">
    <text evidence="1">The sequence shown here is derived from an EMBL/GenBank/DDBJ whole genome shotgun (WGS) entry which is preliminary data.</text>
</comment>
<name>A0A2K3LU31_TRIPR</name>
<organism evidence="1 2">
    <name type="scientific">Trifolium pratense</name>
    <name type="common">Red clover</name>
    <dbReference type="NCBI Taxonomy" id="57577"/>
    <lineage>
        <taxon>Eukaryota</taxon>
        <taxon>Viridiplantae</taxon>
        <taxon>Streptophyta</taxon>
        <taxon>Embryophyta</taxon>
        <taxon>Tracheophyta</taxon>
        <taxon>Spermatophyta</taxon>
        <taxon>Magnoliopsida</taxon>
        <taxon>eudicotyledons</taxon>
        <taxon>Gunneridae</taxon>
        <taxon>Pentapetalae</taxon>
        <taxon>rosids</taxon>
        <taxon>fabids</taxon>
        <taxon>Fabales</taxon>
        <taxon>Fabaceae</taxon>
        <taxon>Papilionoideae</taxon>
        <taxon>50 kb inversion clade</taxon>
        <taxon>NPAAA clade</taxon>
        <taxon>Hologalegina</taxon>
        <taxon>IRL clade</taxon>
        <taxon>Trifolieae</taxon>
        <taxon>Trifolium</taxon>
    </lineage>
</organism>
<gene>
    <name evidence="1" type="ORF">L195_g038067</name>
</gene>
<dbReference type="AlphaFoldDB" id="A0A2K3LU31"/>
<accession>A0A2K3LU31</accession>
<evidence type="ECO:0000313" key="2">
    <source>
        <dbReference type="Proteomes" id="UP000236291"/>
    </source>
</evidence>
<sequence length="64" mass="7309">MTECEGEHSRVLVAWHVKVTSSMKMDENVDFQTNLESWSAVVINIQLINMLTYKFDIGEAMGCK</sequence>
<protein>
    <submittedName>
        <fullName evidence="1">Uncharacterized protein</fullName>
    </submittedName>
</protein>
<evidence type="ECO:0000313" key="1">
    <source>
        <dbReference type="EMBL" id="PNX82040.1"/>
    </source>
</evidence>
<dbReference type="EMBL" id="ASHM01041152">
    <property type="protein sequence ID" value="PNX82040.1"/>
    <property type="molecule type" value="Genomic_DNA"/>
</dbReference>
<reference evidence="1 2" key="2">
    <citation type="journal article" date="2017" name="Front. Plant Sci.">
        <title>Gene Classification and Mining of Molecular Markers Useful in Red Clover (Trifolium pratense) Breeding.</title>
        <authorList>
            <person name="Istvanek J."/>
            <person name="Dluhosova J."/>
            <person name="Dluhos P."/>
            <person name="Patkova L."/>
            <person name="Nedelnik J."/>
            <person name="Repkova J."/>
        </authorList>
    </citation>
    <scope>NUCLEOTIDE SEQUENCE [LARGE SCALE GENOMIC DNA]</scope>
    <source>
        <strain evidence="2">cv. Tatra</strain>
        <tissue evidence="1">Young leaves</tissue>
    </source>
</reference>
<proteinExistence type="predicted"/>